<feature type="region of interest" description="Disordered" evidence="1">
    <location>
        <begin position="95"/>
        <end position="116"/>
    </location>
</feature>
<keyword evidence="2" id="KW-0472">Membrane</keyword>
<sequence length="167" mass="18076">MFILAAHASPFSAVAPSAFALATSPLRLSLTLLATFLIFALIRRVLAAGRPALSLPLAEKRLALRAPVVVEKKSDVAPSSRTWFGLFSFSSEAAPAPAPDSELPTPLSRHTYPKGVRRPEPAFAARPRIEAPLPAIYECPTPLSMAKLIMSRHHTQRRPAHRARASV</sequence>
<dbReference type="Proteomes" id="UP001218218">
    <property type="component" value="Unassembled WGS sequence"/>
</dbReference>
<evidence type="ECO:0000256" key="2">
    <source>
        <dbReference type="SAM" id="Phobius"/>
    </source>
</evidence>
<accession>A0AAD6ZJ95</accession>
<evidence type="ECO:0000313" key="3">
    <source>
        <dbReference type="EMBL" id="KAJ7325811.1"/>
    </source>
</evidence>
<proteinExistence type="predicted"/>
<dbReference type="EMBL" id="JARIHO010000043">
    <property type="protein sequence ID" value="KAJ7325811.1"/>
    <property type="molecule type" value="Genomic_DNA"/>
</dbReference>
<evidence type="ECO:0000256" key="1">
    <source>
        <dbReference type="SAM" id="MobiDB-lite"/>
    </source>
</evidence>
<comment type="caution">
    <text evidence="3">The sequence shown here is derived from an EMBL/GenBank/DDBJ whole genome shotgun (WGS) entry which is preliminary data.</text>
</comment>
<keyword evidence="4" id="KW-1185">Reference proteome</keyword>
<gene>
    <name evidence="3" type="ORF">DFH08DRAFT_886264</name>
</gene>
<evidence type="ECO:0000313" key="4">
    <source>
        <dbReference type="Proteomes" id="UP001218218"/>
    </source>
</evidence>
<feature type="compositionally biased region" description="Low complexity" evidence="1">
    <location>
        <begin position="95"/>
        <end position="104"/>
    </location>
</feature>
<reference evidence="3" key="1">
    <citation type="submission" date="2023-03" db="EMBL/GenBank/DDBJ databases">
        <title>Massive genome expansion in bonnet fungi (Mycena s.s.) driven by repeated elements and novel gene families across ecological guilds.</title>
        <authorList>
            <consortium name="Lawrence Berkeley National Laboratory"/>
            <person name="Harder C.B."/>
            <person name="Miyauchi S."/>
            <person name="Viragh M."/>
            <person name="Kuo A."/>
            <person name="Thoen E."/>
            <person name="Andreopoulos B."/>
            <person name="Lu D."/>
            <person name="Skrede I."/>
            <person name="Drula E."/>
            <person name="Henrissat B."/>
            <person name="Morin E."/>
            <person name="Kohler A."/>
            <person name="Barry K."/>
            <person name="LaButti K."/>
            <person name="Morin E."/>
            <person name="Salamov A."/>
            <person name="Lipzen A."/>
            <person name="Mereny Z."/>
            <person name="Hegedus B."/>
            <person name="Baldrian P."/>
            <person name="Stursova M."/>
            <person name="Weitz H."/>
            <person name="Taylor A."/>
            <person name="Grigoriev I.V."/>
            <person name="Nagy L.G."/>
            <person name="Martin F."/>
            <person name="Kauserud H."/>
        </authorList>
    </citation>
    <scope>NUCLEOTIDE SEQUENCE</scope>
    <source>
        <strain evidence="3">CBHHK002</strain>
    </source>
</reference>
<keyword evidence="2" id="KW-0812">Transmembrane</keyword>
<name>A0AAD6ZJ95_9AGAR</name>
<feature type="transmembrane region" description="Helical" evidence="2">
    <location>
        <begin position="30"/>
        <end position="46"/>
    </location>
</feature>
<organism evidence="3 4">
    <name type="scientific">Mycena albidolilacea</name>
    <dbReference type="NCBI Taxonomy" id="1033008"/>
    <lineage>
        <taxon>Eukaryota</taxon>
        <taxon>Fungi</taxon>
        <taxon>Dikarya</taxon>
        <taxon>Basidiomycota</taxon>
        <taxon>Agaricomycotina</taxon>
        <taxon>Agaricomycetes</taxon>
        <taxon>Agaricomycetidae</taxon>
        <taxon>Agaricales</taxon>
        <taxon>Marasmiineae</taxon>
        <taxon>Mycenaceae</taxon>
        <taxon>Mycena</taxon>
    </lineage>
</organism>
<keyword evidence="2" id="KW-1133">Transmembrane helix</keyword>
<protein>
    <submittedName>
        <fullName evidence="3">Uncharacterized protein</fullName>
    </submittedName>
</protein>
<dbReference type="AlphaFoldDB" id="A0AAD6ZJ95"/>